<proteinExistence type="predicted"/>
<evidence type="ECO:0000313" key="2">
    <source>
        <dbReference type="Proteomes" id="UP001521785"/>
    </source>
</evidence>
<dbReference type="Proteomes" id="UP001521785">
    <property type="component" value="Unassembled WGS sequence"/>
</dbReference>
<name>A0ABR3R945_9PLEO</name>
<evidence type="ECO:0000313" key="1">
    <source>
        <dbReference type="EMBL" id="KAL1600492.1"/>
    </source>
</evidence>
<gene>
    <name evidence="1" type="ORF">SLS60_006878</name>
</gene>
<protein>
    <submittedName>
        <fullName evidence="1">Uncharacterized protein</fullName>
    </submittedName>
</protein>
<accession>A0ABR3R945</accession>
<reference evidence="1 2" key="1">
    <citation type="submission" date="2024-02" db="EMBL/GenBank/DDBJ databases">
        <title>De novo assembly and annotation of 12 fungi associated with fruit tree decline syndrome in Ontario, Canada.</title>
        <authorList>
            <person name="Sulman M."/>
            <person name="Ellouze W."/>
            <person name="Ilyukhin E."/>
        </authorList>
    </citation>
    <scope>NUCLEOTIDE SEQUENCE [LARGE SCALE GENOMIC DNA]</scope>
    <source>
        <strain evidence="1 2">M42-189</strain>
    </source>
</reference>
<dbReference type="PANTHER" id="PTHR40619">
    <property type="entry name" value="FUNGAL STAND N-TERMINAL GOODBYE DOMAIN-CONTAINING PROTEIN"/>
    <property type="match status" value="1"/>
</dbReference>
<organism evidence="1 2">
    <name type="scientific">Paraconiothyrium brasiliense</name>
    <dbReference type="NCBI Taxonomy" id="300254"/>
    <lineage>
        <taxon>Eukaryota</taxon>
        <taxon>Fungi</taxon>
        <taxon>Dikarya</taxon>
        <taxon>Ascomycota</taxon>
        <taxon>Pezizomycotina</taxon>
        <taxon>Dothideomycetes</taxon>
        <taxon>Pleosporomycetidae</taxon>
        <taxon>Pleosporales</taxon>
        <taxon>Massarineae</taxon>
        <taxon>Didymosphaeriaceae</taxon>
        <taxon>Paraconiothyrium</taxon>
    </lineage>
</organism>
<dbReference type="PANTHER" id="PTHR40619:SF3">
    <property type="entry name" value="FUNGAL STAND N-TERMINAL GOODBYE DOMAIN-CONTAINING PROTEIN"/>
    <property type="match status" value="1"/>
</dbReference>
<keyword evidence="2" id="KW-1185">Reference proteome</keyword>
<comment type="caution">
    <text evidence="1">The sequence shown here is derived from an EMBL/GenBank/DDBJ whole genome shotgun (WGS) entry which is preliminary data.</text>
</comment>
<dbReference type="EMBL" id="JAKJXO020000009">
    <property type="protein sequence ID" value="KAL1600492.1"/>
    <property type="molecule type" value="Genomic_DNA"/>
</dbReference>
<sequence>MAFRGVVTGAKLLLDPSGFIEKLRDHQAEFKLAAQSFGAHLSTLAMKTDLETMQLQYTTAFAHAKINSQLEALVNFKEEFQVRQTQMEVREHNTRVEVLESIRPLLNNLMNSLQQKAISAPQTHHLEAGPHVNVDEILTEFLYERDLVKNDCSALAKLLKGKHHLARYDMNRISALSSHPQLRAWLTVDEPSLILLNGRADARQDSEVSLYTAKLVYQLLEHHRAQTRQSSLGGAVIPLAFFCGQHRDWQRDDNGSPEELAMSLLLQLVDRGQHHLDTDILRTFRDHTIGGDIVSICSMFGRLVSSFGREVIVMVVIDGLRYFAHPPDRGHGTKVVVSRLVEIHRRSPQATLKFLFTSPTKSHFLEDLFTEEEVLEMPRDIPATGMESSQWLRLKS</sequence>